<gene>
    <name evidence="1" type="ORF">BECKFM1743A_GA0114220_1000218</name>
    <name evidence="3" type="ORF">BECKFM1743B_GA0114221_1000218</name>
    <name evidence="2" type="ORF">BECKFM1743C_GA0114222_1000218</name>
</gene>
<dbReference type="EMBL" id="CAADFA010000002">
    <property type="protein sequence ID" value="VFJ43540.1"/>
    <property type="molecule type" value="Genomic_DNA"/>
</dbReference>
<proteinExistence type="predicted"/>
<dbReference type="EMBL" id="CAADEZ010000002">
    <property type="protein sequence ID" value="VFJ42896.1"/>
    <property type="molecule type" value="Genomic_DNA"/>
</dbReference>
<accession>A0A450RUM1</accession>
<dbReference type="NCBIfam" id="TIGR02807">
    <property type="entry name" value="cas6_cmx6"/>
    <property type="match status" value="1"/>
</dbReference>
<reference evidence="1" key="1">
    <citation type="submission" date="2019-02" db="EMBL/GenBank/DDBJ databases">
        <authorList>
            <person name="Gruber-Vodicka R. H."/>
            <person name="Seah K. B. B."/>
        </authorList>
    </citation>
    <scope>NUCLEOTIDE SEQUENCE</scope>
    <source>
        <strain evidence="1">BECK_BZ163</strain>
        <strain evidence="3">BECK_BZ164</strain>
        <strain evidence="2">BECK_BZ165</strain>
    </source>
</reference>
<sequence length="227" mass="25450">MLWLEEPEEDEIQSAHENSMLDYAYRIQCHSLPIEHAYPLAEAIMAILPWIRDEPNAGIHSIHVADSGNGWIRPTGNDDNLLHLSRRTRLLLRLPKSLLPKARDLEGSTLFIDGNTLVVGEGREKPLLPSSTLFARYIVDEYGEETRFVSYLVDQLQRLGIRPRKILCGRSHVIPTPKVPIHTRSALIAELTPEESLQLQQNGIGPNHQLGCGLFIPHKGIAPVSKA</sequence>
<protein>
    <submittedName>
        <fullName evidence="1">CRISPR-associated protein Cas6, subtype MYXAN</fullName>
    </submittedName>
</protein>
<evidence type="ECO:0000313" key="3">
    <source>
        <dbReference type="EMBL" id="VFK05578.1"/>
    </source>
</evidence>
<dbReference type="EMBL" id="CAADFL010000002">
    <property type="protein sequence ID" value="VFK05578.1"/>
    <property type="molecule type" value="Genomic_DNA"/>
</dbReference>
<evidence type="ECO:0000313" key="2">
    <source>
        <dbReference type="EMBL" id="VFJ43540.1"/>
    </source>
</evidence>
<dbReference type="Pfam" id="PF09559">
    <property type="entry name" value="Cas6"/>
    <property type="match status" value="1"/>
</dbReference>
<dbReference type="InterPro" id="IPR014174">
    <property type="entry name" value="CRISPR-assoc_prot_Cas6/Cmx6"/>
</dbReference>
<dbReference type="AlphaFoldDB" id="A0A450RUM1"/>
<organism evidence="1">
    <name type="scientific">Candidatus Kentrum sp. FM</name>
    <dbReference type="NCBI Taxonomy" id="2126340"/>
    <lineage>
        <taxon>Bacteria</taxon>
        <taxon>Pseudomonadati</taxon>
        <taxon>Pseudomonadota</taxon>
        <taxon>Gammaproteobacteria</taxon>
        <taxon>Candidatus Kentrum</taxon>
    </lineage>
</organism>
<evidence type="ECO:0000313" key="1">
    <source>
        <dbReference type="EMBL" id="VFJ42896.1"/>
    </source>
</evidence>
<name>A0A450RUM1_9GAMM</name>